<comment type="similarity">
    <text evidence="1">Belongs to the TCP-1 chaperonin family.</text>
</comment>
<proteinExistence type="inferred from homology"/>
<dbReference type="GO" id="GO:0051082">
    <property type="term" value="F:unfolded protein binding"/>
    <property type="evidence" value="ECO:0007669"/>
    <property type="project" value="InterPro"/>
</dbReference>
<dbReference type="GO" id="GO:0005524">
    <property type="term" value="F:ATP binding"/>
    <property type="evidence" value="ECO:0007669"/>
    <property type="project" value="InterPro"/>
</dbReference>
<sequence length="113" mass="12415">MSEVSPHSESKEVSQAAASPDSAAPLPPRWSPTPVLGRRSARSRLVFGRRWCVGHGSEPLMWTLLEMCRPRDCWSLVAVCVCDRVSHVHKGTRKQKRHLGDGTTTVVPDGGET</sequence>
<feature type="region of interest" description="Disordered" evidence="2">
    <location>
        <begin position="1"/>
        <end position="36"/>
    </location>
</feature>
<evidence type="ECO:0000256" key="1">
    <source>
        <dbReference type="ARBA" id="ARBA00008020"/>
    </source>
</evidence>
<reference evidence="3 4" key="1">
    <citation type="submission" date="2019-05" db="EMBL/GenBank/DDBJ databases">
        <title>Another draft genome of Portunus trituberculatus and its Hox gene families provides insights of decapod evolution.</title>
        <authorList>
            <person name="Jeong J.-H."/>
            <person name="Song I."/>
            <person name="Kim S."/>
            <person name="Choi T."/>
            <person name="Kim D."/>
            <person name="Ryu S."/>
            <person name="Kim W."/>
        </authorList>
    </citation>
    <scope>NUCLEOTIDE SEQUENCE [LARGE SCALE GENOMIC DNA]</scope>
    <source>
        <tissue evidence="3">Muscle</tissue>
    </source>
</reference>
<dbReference type="GO" id="GO:0016887">
    <property type="term" value="F:ATP hydrolysis activity"/>
    <property type="evidence" value="ECO:0007669"/>
    <property type="project" value="InterPro"/>
</dbReference>
<evidence type="ECO:0000313" key="3">
    <source>
        <dbReference type="EMBL" id="MPC67347.1"/>
    </source>
</evidence>
<dbReference type="AlphaFoldDB" id="A0A5B7HDE6"/>
<evidence type="ECO:0000313" key="4">
    <source>
        <dbReference type="Proteomes" id="UP000324222"/>
    </source>
</evidence>
<protein>
    <submittedName>
        <fullName evidence="3">Uncharacterized protein</fullName>
    </submittedName>
</protein>
<name>A0A5B7HDE6_PORTR</name>
<dbReference type="EMBL" id="VSRR010026125">
    <property type="protein sequence ID" value="MPC67347.1"/>
    <property type="molecule type" value="Genomic_DNA"/>
</dbReference>
<gene>
    <name evidence="3" type="ORF">E2C01_061522</name>
</gene>
<dbReference type="Proteomes" id="UP000324222">
    <property type="component" value="Unassembled WGS sequence"/>
</dbReference>
<evidence type="ECO:0000256" key="2">
    <source>
        <dbReference type="SAM" id="MobiDB-lite"/>
    </source>
</evidence>
<feature type="compositionally biased region" description="Low complexity" evidence="2">
    <location>
        <begin position="14"/>
        <end position="24"/>
    </location>
</feature>
<dbReference type="InterPro" id="IPR002194">
    <property type="entry name" value="Chaperonin_TCP-1_CS"/>
</dbReference>
<dbReference type="PROSITE" id="PS00995">
    <property type="entry name" value="TCP1_3"/>
    <property type="match status" value="1"/>
</dbReference>
<organism evidence="3 4">
    <name type="scientific">Portunus trituberculatus</name>
    <name type="common">Swimming crab</name>
    <name type="synonym">Neptunus trituberculatus</name>
    <dbReference type="NCBI Taxonomy" id="210409"/>
    <lineage>
        <taxon>Eukaryota</taxon>
        <taxon>Metazoa</taxon>
        <taxon>Ecdysozoa</taxon>
        <taxon>Arthropoda</taxon>
        <taxon>Crustacea</taxon>
        <taxon>Multicrustacea</taxon>
        <taxon>Malacostraca</taxon>
        <taxon>Eumalacostraca</taxon>
        <taxon>Eucarida</taxon>
        <taxon>Decapoda</taxon>
        <taxon>Pleocyemata</taxon>
        <taxon>Brachyura</taxon>
        <taxon>Eubrachyura</taxon>
        <taxon>Portunoidea</taxon>
        <taxon>Portunidae</taxon>
        <taxon>Portuninae</taxon>
        <taxon>Portunus</taxon>
    </lineage>
</organism>
<feature type="compositionally biased region" description="Basic and acidic residues" evidence="2">
    <location>
        <begin position="1"/>
        <end position="12"/>
    </location>
</feature>
<keyword evidence="4" id="KW-1185">Reference proteome</keyword>
<dbReference type="GO" id="GO:0006457">
    <property type="term" value="P:protein folding"/>
    <property type="evidence" value="ECO:0007669"/>
    <property type="project" value="InterPro"/>
</dbReference>
<accession>A0A5B7HDE6</accession>
<comment type="caution">
    <text evidence="3">The sequence shown here is derived from an EMBL/GenBank/DDBJ whole genome shotgun (WGS) entry which is preliminary data.</text>
</comment>